<keyword evidence="1" id="KW-0456">Lyase</keyword>
<dbReference type="Gene3D" id="3.20.20.140">
    <property type="entry name" value="Metal-dependent hydrolases"/>
    <property type="match status" value="1"/>
</dbReference>
<evidence type="ECO:0000256" key="1">
    <source>
        <dbReference type="ARBA" id="ARBA00023239"/>
    </source>
</evidence>
<keyword evidence="4" id="KW-1185">Reference proteome</keyword>
<dbReference type="SUPFAM" id="SSF51556">
    <property type="entry name" value="Metallo-dependent hydrolases"/>
    <property type="match status" value="1"/>
</dbReference>
<dbReference type="InterPro" id="IPR032465">
    <property type="entry name" value="ACMSD"/>
</dbReference>
<evidence type="ECO:0000259" key="2">
    <source>
        <dbReference type="Pfam" id="PF04909"/>
    </source>
</evidence>
<proteinExistence type="predicted"/>
<dbReference type="GO" id="GO:0019748">
    <property type="term" value="P:secondary metabolic process"/>
    <property type="evidence" value="ECO:0007669"/>
    <property type="project" value="TreeGrafter"/>
</dbReference>
<dbReference type="GO" id="GO:0005737">
    <property type="term" value="C:cytoplasm"/>
    <property type="evidence" value="ECO:0007669"/>
    <property type="project" value="TreeGrafter"/>
</dbReference>
<dbReference type="Proteomes" id="UP000291591">
    <property type="component" value="Unassembled WGS sequence"/>
</dbReference>
<dbReference type="InterPro" id="IPR032466">
    <property type="entry name" value="Metal_Hydrolase"/>
</dbReference>
<dbReference type="AlphaFoldDB" id="A0A4V2FQC1"/>
<gene>
    <name evidence="3" type="ORF">EV383_1026</name>
</gene>
<dbReference type="EMBL" id="SHKL01000001">
    <property type="protein sequence ID" value="RZT84190.1"/>
    <property type="molecule type" value="Genomic_DNA"/>
</dbReference>
<dbReference type="Pfam" id="PF04909">
    <property type="entry name" value="Amidohydro_2"/>
    <property type="match status" value="1"/>
</dbReference>
<feature type="domain" description="Amidohydrolase-related" evidence="2">
    <location>
        <begin position="29"/>
        <end position="303"/>
    </location>
</feature>
<evidence type="ECO:0000313" key="4">
    <source>
        <dbReference type="Proteomes" id="UP000291591"/>
    </source>
</evidence>
<dbReference type="GO" id="GO:0016787">
    <property type="term" value="F:hydrolase activity"/>
    <property type="evidence" value="ECO:0007669"/>
    <property type="project" value="InterPro"/>
</dbReference>
<reference evidence="3 4" key="1">
    <citation type="submission" date="2019-02" db="EMBL/GenBank/DDBJ databases">
        <title>Sequencing the genomes of 1000 actinobacteria strains.</title>
        <authorList>
            <person name="Klenk H.-P."/>
        </authorList>
    </citation>
    <scope>NUCLEOTIDE SEQUENCE [LARGE SCALE GENOMIC DNA]</scope>
    <source>
        <strain evidence="3 4">DSM 45779</strain>
    </source>
</reference>
<dbReference type="PANTHER" id="PTHR21240">
    <property type="entry name" value="2-AMINO-3-CARBOXYLMUCONATE-6-SEMIALDEHYDE DECARBOXYLASE"/>
    <property type="match status" value="1"/>
</dbReference>
<protein>
    <recommendedName>
        <fullName evidence="2">Amidohydrolase-related domain-containing protein</fullName>
    </recommendedName>
</protein>
<name>A0A4V2FQC1_PSEST</name>
<dbReference type="OrthoDB" id="5172791at2"/>
<accession>A0A4V2FQC1</accession>
<evidence type="ECO:0000313" key="3">
    <source>
        <dbReference type="EMBL" id="RZT84190.1"/>
    </source>
</evidence>
<sequence length="307" mass="33623">MIGVDLPAPPESDDDVPRWTAELGLPGLVDTHVHFLPERMLAKVWDYFDHACEHYGREWPVHYKLPEDERLRVLDELGVLRFAPLTYPHKPGMARWLTGWAGEFADANPAAVRTATLFPEPDVTEYLGEAVEAGCRMVKVHVQVGGFDPRDELLAPAWGLLADAGVPAIVHCGNGPIPGSFTGLDIFGEVLAAHPRLKVVLAHAGLPDYTGALELMRRHENLVIDTTMVGTPYSEDMAPLPQGWASSLVEFADRVVLGTDFPNIPYAYAEQLVAIHGWAAADDRLGLPFLRSVLYDTPAAVLGVEPE</sequence>
<organism evidence="3 4">
    <name type="scientific">Pseudonocardia sediminis</name>
    <dbReference type="NCBI Taxonomy" id="1397368"/>
    <lineage>
        <taxon>Bacteria</taxon>
        <taxon>Bacillati</taxon>
        <taxon>Actinomycetota</taxon>
        <taxon>Actinomycetes</taxon>
        <taxon>Pseudonocardiales</taxon>
        <taxon>Pseudonocardiaceae</taxon>
        <taxon>Pseudonocardia</taxon>
    </lineage>
</organism>
<dbReference type="InterPro" id="IPR006680">
    <property type="entry name" value="Amidohydro-rel"/>
</dbReference>
<dbReference type="CDD" id="cd01292">
    <property type="entry name" value="metallo-dependent_hydrolases"/>
    <property type="match status" value="1"/>
</dbReference>
<comment type="caution">
    <text evidence="3">The sequence shown here is derived from an EMBL/GenBank/DDBJ whole genome shotgun (WGS) entry which is preliminary data.</text>
</comment>
<dbReference type="PANTHER" id="PTHR21240:SF28">
    <property type="entry name" value="ISO-OROTATE DECARBOXYLASE (EUROFUNG)"/>
    <property type="match status" value="1"/>
</dbReference>
<dbReference type="GO" id="GO:0016831">
    <property type="term" value="F:carboxy-lyase activity"/>
    <property type="evidence" value="ECO:0007669"/>
    <property type="project" value="InterPro"/>
</dbReference>